<dbReference type="Proteomes" id="UP000030645">
    <property type="component" value="Unassembled WGS sequence"/>
</dbReference>
<gene>
    <name evidence="3" type="ORF">L484_014088</name>
</gene>
<proteinExistence type="inferred from homology"/>
<dbReference type="eggNOG" id="KOG0017">
    <property type="taxonomic scope" value="Eukaryota"/>
</dbReference>
<dbReference type="PANTHER" id="PTHR45642">
    <property type="entry name" value="GDSL ESTERASE/LIPASE EXL3"/>
    <property type="match status" value="1"/>
</dbReference>
<comment type="similarity">
    <text evidence="1">Belongs to the 'GDSL' lipolytic enzyme family.</text>
</comment>
<evidence type="ECO:0000313" key="3">
    <source>
        <dbReference type="EMBL" id="EXB81604.1"/>
    </source>
</evidence>
<keyword evidence="4" id="KW-1185">Reference proteome</keyword>
<dbReference type="STRING" id="981085.W9RC56"/>
<dbReference type="Pfam" id="PF00657">
    <property type="entry name" value="Lipase_GDSL"/>
    <property type="match status" value="1"/>
</dbReference>
<dbReference type="PANTHER" id="PTHR45642:SF67">
    <property type="entry name" value="GDSL-LIKE LIPASE_ACYLHYDROLASE FAMILY PROTEIN, EXPRESSED"/>
    <property type="match status" value="1"/>
</dbReference>
<dbReference type="InterPro" id="IPR001087">
    <property type="entry name" value="GDSL"/>
</dbReference>
<evidence type="ECO:0000313" key="4">
    <source>
        <dbReference type="Proteomes" id="UP000030645"/>
    </source>
</evidence>
<dbReference type="InterPro" id="IPR050592">
    <property type="entry name" value="GDSL_lipolytic_enzyme"/>
</dbReference>
<evidence type="ECO:0000256" key="1">
    <source>
        <dbReference type="ARBA" id="ARBA00008668"/>
    </source>
</evidence>
<name>W9RC56_9ROSA</name>
<dbReference type="Gene3D" id="3.40.50.1110">
    <property type="entry name" value="SGNH hydrolase"/>
    <property type="match status" value="1"/>
</dbReference>
<feature type="chain" id="PRO_5004929424" evidence="2">
    <location>
        <begin position="26"/>
        <end position="201"/>
    </location>
</feature>
<sequence length="201" mass="22609">MDFLSSIMACLVLLSLALFLPVAYGQQLVPALFIFGDSVVDVGNNNNLRTLVKANFAPYGRDFVNHTATGRFSNGKIAIDFIAKRLLFTSYQPPYLNKSNATTRNLLIGANFASAASGYYEETANIFLAIPLSKQLEHYKEYQEEVVELEFVEEVMRLVELDTLKACSGWFTWKFRVINRTKKAFNHCSGACGKSFDYFHG</sequence>
<reference evidence="4" key="1">
    <citation type="submission" date="2013-01" db="EMBL/GenBank/DDBJ databases">
        <title>Draft Genome Sequence of a Mulberry Tree, Morus notabilis C.K. Schneid.</title>
        <authorList>
            <person name="He N."/>
            <person name="Zhao S."/>
        </authorList>
    </citation>
    <scope>NUCLEOTIDE SEQUENCE</scope>
</reference>
<dbReference type="AlphaFoldDB" id="W9RC56"/>
<organism evidence="3 4">
    <name type="scientific">Morus notabilis</name>
    <dbReference type="NCBI Taxonomy" id="981085"/>
    <lineage>
        <taxon>Eukaryota</taxon>
        <taxon>Viridiplantae</taxon>
        <taxon>Streptophyta</taxon>
        <taxon>Embryophyta</taxon>
        <taxon>Tracheophyta</taxon>
        <taxon>Spermatophyta</taxon>
        <taxon>Magnoliopsida</taxon>
        <taxon>eudicotyledons</taxon>
        <taxon>Gunneridae</taxon>
        <taxon>Pentapetalae</taxon>
        <taxon>rosids</taxon>
        <taxon>fabids</taxon>
        <taxon>Rosales</taxon>
        <taxon>Moraceae</taxon>
        <taxon>Moreae</taxon>
        <taxon>Morus</taxon>
    </lineage>
</organism>
<dbReference type="GO" id="GO:0016788">
    <property type="term" value="F:hydrolase activity, acting on ester bonds"/>
    <property type="evidence" value="ECO:0007669"/>
    <property type="project" value="InterPro"/>
</dbReference>
<accession>W9RC56</accession>
<dbReference type="InterPro" id="IPR036514">
    <property type="entry name" value="SGNH_hydro_sf"/>
</dbReference>
<keyword evidence="2" id="KW-0732">Signal</keyword>
<protein>
    <submittedName>
        <fullName evidence="3">GDSL esterase/lipase</fullName>
    </submittedName>
</protein>
<feature type="signal peptide" evidence="2">
    <location>
        <begin position="1"/>
        <end position="25"/>
    </location>
</feature>
<dbReference type="EMBL" id="KE344847">
    <property type="protein sequence ID" value="EXB81604.1"/>
    <property type="molecule type" value="Genomic_DNA"/>
</dbReference>
<evidence type="ECO:0000256" key="2">
    <source>
        <dbReference type="SAM" id="SignalP"/>
    </source>
</evidence>